<sequence>MPERSAFLSLPPTTQTITRSEIWLDDGSIVLEVDKVQFRVHRSVLSNHSSVFKGMFTLPSQPPDETMVEGCCVVRLDDQSRDWEALLRYIYYGPQYFRSRYDYPIEVLIASLRLGRKYEFEEFFSRAMGYLKYLFPYTYAFGEPGIDVGWVKNNIFDLVNIAEELGEMELLPVFYYWCLHHHHTLSIFGGWNRSDNTICHLSAESQYTLAIGKEKLVTAIFDKTWAWLASLRDVSPDECLSRNQCSEVRARHLEEALLIFRQSSLLLIPLLHKDKLSQGFCTYCRQYLGGTTLKREEVWKELPSYFGLPEWVYDYRRG</sequence>
<protein>
    <recommendedName>
        <fullName evidence="1">BTB domain-containing protein</fullName>
    </recommendedName>
</protein>
<dbReference type="Proteomes" id="UP000724874">
    <property type="component" value="Unassembled WGS sequence"/>
</dbReference>
<evidence type="ECO:0000313" key="2">
    <source>
        <dbReference type="EMBL" id="KAF8883644.1"/>
    </source>
</evidence>
<evidence type="ECO:0000313" key="3">
    <source>
        <dbReference type="Proteomes" id="UP000724874"/>
    </source>
</evidence>
<proteinExistence type="predicted"/>
<feature type="domain" description="BTB" evidence="1">
    <location>
        <begin position="27"/>
        <end position="99"/>
    </location>
</feature>
<dbReference type="SMART" id="SM00225">
    <property type="entry name" value="BTB"/>
    <property type="match status" value="1"/>
</dbReference>
<reference evidence="2" key="1">
    <citation type="submission" date="2020-11" db="EMBL/GenBank/DDBJ databases">
        <authorList>
            <consortium name="DOE Joint Genome Institute"/>
            <person name="Ahrendt S."/>
            <person name="Riley R."/>
            <person name="Andreopoulos W."/>
            <person name="LaButti K."/>
            <person name="Pangilinan J."/>
            <person name="Ruiz-duenas F.J."/>
            <person name="Barrasa J.M."/>
            <person name="Sanchez-Garcia M."/>
            <person name="Camarero S."/>
            <person name="Miyauchi S."/>
            <person name="Serrano A."/>
            <person name="Linde D."/>
            <person name="Babiker R."/>
            <person name="Drula E."/>
            <person name="Ayuso-Fernandez I."/>
            <person name="Pacheco R."/>
            <person name="Padilla G."/>
            <person name="Ferreira P."/>
            <person name="Barriuso J."/>
            <person name="Kellner H."/>
            <person name="Castanera R."/>
            <person name="Alfaro M."/>
            <person name="Ramirez L."/>
            <person name="Pisabarro A.G."/>
            <person name="Kuo A."/>
            <person name="Tritt A."/>
            <person name="Lipzen A."/>
            <person name="He G."/>
            <person name="Yan M."/>
            <person name="Ng V."/>
            <person name="Cullen D."/>
            <person name="Martin F."/>
            <person name="Rosso M.-N."/>
            <person name="Henrissat B."/>
            <person name="Hibbett D."/>
            <person name="Martinez A.T."/>
            <person name="Grigoriev I.V."/>
        </authorList>
    </citation>
    <scope>NUCLEOTIDE SEQUENCE</scope>
    <source>
        <strain evidence="2">AH 44721</strain>
    </source>
</reference>
<gene>
    <name evidence="2" type="ORF">CPB84DRAFT_1869389</name>
</gene>
<dbReference type="SUPFAM" id="SSF54695">
    <property type="entry name" value="POZ domain"/>
    <property type="match status" value="1"/>
</dbReference>
<dbReference type="CDD" id="cd18186">
    <property type="entry name" value="BTB_POZ_ZBTB_KLHL-like"/>
    <property type="match status" value="1"/>
</dbReference>
<dbReference type="EMBL" id="JADNYJ010000114">
    <property type="protein sequence ID" value="KAF8883644.1"/>
    <property type="molecule type" value="Genomic_DNA"/>
</dbReference>
<keyword evidence="3" id="KW-1185">Reference proteome</keyword>
<comment type="caution">
    <text evidence="2">The sequence shown here is derived from an EMBL/GenBank/DDBJ whole genome shotgun (WGS) entry which is preliminary data.</text>
</comment>
<dbReference type="Pfam" id="PF00651">
    <property type="entry name" value="BTB"/>
    <property type="match status" value="1"/>
</dbReference>
<accession>A0A9P5NFT7</accession>
<dbReference type="PROSITE" id="PS50097">
    <property type="entry name" value="BTB"/>
    <property type="match status" value="1"/>
</dbReference>
<dbReference type="InterPro" id="IPR011333">
    <property type="entry name" value="SKP1/BTB/POZ_sf"/>
</dbReference>
<organism evidence="2 3">
    <name type="scientific">Gymnopilus junonius</name>
    <name type="common">Spectacular rustgill mushroom</name>
    <name type="synonym">Gymnopilus spectabilis subsp. junonius</name>
    <dbReference type="NCBI Taxonomy" id="109634"/>
    <lineage>
        <taxon>Eukaryota</taxon>
        <taxon>Fungi</taxon>
        <taxon>Dikarya</taxon>
        <taxon>Basidiomycota</taxon>
        <taxon>Agaricomycotina</taxon>
        <taxon>Agaricomycetes</taxon>
        <taxon>Agaricomycetidae</taxon>
        <taxon>Agaricales</taxon>
        <taxon>Agaricineae</taxon>
        <taxon>Hymenogastraceae</taxon>
        <taxon>Gymnopilus</taxon>
    </lineage>
</organism>
<dbReference type="OrthoDB" id="3217871at2759"/>
<name>A0A9P5NFT7_GYMJU</name>
<dbReference type="AlphaFoldDB" id="A0A9P5NFT7"/>
<dbReference type="Gene3D" id="3.30.710.10">
    <property type="entry name" value="Potassium Channel Kv1.1, Chain A"/>
    <property type="match status" value="1"/>
</dbReference>
<evidence type="ECO:0000259" key="1">
    <source>
        <dbReference type="PROSITE" id="PS50097"/>
    </source>
</evidence>
<dbReference type="InterPro" id="IPR000210">
    <property type="entry name" value="BTB/POZ_dom"/>
</dbReference>